<dbReference type="CDD" id="cd05819">
    <property type="entry name" value="NHL"/>
    <property type="match status" value="1"/>
</dbReference>
<dbReference type="Gene3D" id="1.20.1070.10">
    <property type="entry name" value="Rhodopsin 7-helix transmembrane proteins"/>
    <property type="match status" value="1"/>
</dbReference>
<feature type="chain" id="PRO_5033057608" evidence="9">
    <location>
        <begin position="18"/>
        <end position="954"/>
    </location>
</feature>
<sequence length="954" mass="109236">MVVISVFLLLVISGISGNYLRSEVFVAFRVSFNQPKLCPTVQWNRTATTFMNRIVVQNNGPQIFIDTNNTIYVATDAKKQILIWHENSTDPIIIEEEKWPVISSIFVSNKGDIYISFDSSKIIKWAQSNNNSVDIPDFEDNCVYIFIDVNNYLYCSAIRSHTVMKRSLDDEKMAMVVAGTGNQGSGPGNLFVPRGIFVDTNLDLYVADHFNHRIQRFSFREKNAKTVAGASSSDITIPLNYPESILLDADKYLFIVDRDNHDIVASGPNGFRRLFGRDGYGEESHQFIWSTIFSFDVYGNIFVVDRMNYRPQKFHKQKDSCLDFQMFLFFHLDDVPLLPQALYSSILTENHAMYSRTLFPHPRYHLEVIKVFVNKTDFYILTATSSVDLYGHLYKHHFDRYNPTHNLIAWHGQCCNQDQFRFTVELVVNTTYILVVTTYNPNVTGPFSVTILGSNKVRLECINASSAARSSYSSELTNASQQYHKDCDQNAFFYETLRLTVPTDAFYGLSFRNSPFIQLYVYKSHFDPLNPHDNSISINQLNCTTDNAKIKRTIHLQPNSVYILLVTTLYPTQETQFSIDIYGPTNVTLERIVDNSTYCYVGGSCNTQVKSIGLTLDDILRLQVNRNVTIQDQPLLIKVTAALSVIMFVAGVINSACSILTFQNVKSQTVGCGLYLLASSVTSLVTIILFTVKFWFVVVTQMDLSVRLSVVEGGCKSIETLLKLFFYWDAWLNACVAVERGMSVYKGVSFDKEKSKRFARWSIFILPIVIVGTVIHESIYRKMFKHEVKQRKPYSENYNIDEDIEIGTSTWCVTSYSQWLQGYNTGILFIHLLGPFIANILSSLVIIIRSARRRAEAQKQRSYKDHLREQWNEQKQLVISPIILVVLSTPRLIISLLSGCADVSSHTWLYICGYFVSFTPSILIFVVFVLPSNSYRKTFKESFFQICQRRRRRL</sequence>
<dbReference type="GO" id="GO:0008528">
    <property type="term" value="F:G protein-coupled peptide receptor activity"/>
    <property type="evidence" value="ECO:0007669"/>
    <property type="project" value="TreeGrafter"/>
</dbReference>
<dbReference type="GO" id="GO:0007218">
    <property type="term" value="P:neuropeptide signaling pathway"/>
    <property type="evidence" value="ECO:0007669"/>
    <property type="project" value="TreeGrafter"/>
</dbReference>
<evidence type="ECO:0000256" key="1">
    <source>
        <dbReference type="ARBA" id="ARBA00004651"/>
    </source>
</evidence>
<feature type="transmembrane region" description="Helical" evidence="8">
    <location>
        <begin position="758"/>
        <end position="776"/>
    </location>
</feature>
<evidence type="ECO:0000313" key="11">
    <source>
        <dbReference type="Proteomes" id="UP000663828"/>
    </source>
</evidence>
<comment type="caution">
    <text evidence="10">The sequence shown here is derived from an EMBL/GenBank/DDBJ whole genome shotgun (WGS) entry which is preliminary data.</text>
</comment>
<proteinExistence type="predicted"/>
<evidence type="ECO:0000256" key="2">
    <source>
        <dbReference type="ARBA" id="ARBA00022475"/>
    </source>
</evidence>
<organism evidence="10 11">
    <name type="scientific">Adineta ricciae</name>
    <name type="common">Rotifer</name>
    <dbReference type="NCBI Taxonomy" id="249248"/>
    <lineage>
        <taxon>Eukaryota</taxon>
        <taxon>Metazoa</taxon>
        <taxon>Spiralia</taxon>
        <taxon>Gnathifera</taxon>
        <taxon>Rotifera</taxon>
        <taxon>Eurotatoria</taxon>
        <taxon>Bdelloidea</taxon>
        <taxon>Adinetida</taxon>
        <taxon>Adinetidae</taxon>
        <taxon>Adineta</taxon>
    </lineage>
</organism>
<feature type="signal peptide" evidence="9">
    <location>
        <begin position="1"/>
        <end position="17"/>
    </location>
</feature>
<dbReference type="SUPFAM" id="SSF81321">
    <property type="entry name" value="Family A G protein-coupled receptor-like"/>
    <property type="match status" value="1"/>
</dbReference>
<feature type="transmembrane region" description="Helical" evidence="8">
    <location>
        <begin position="908"/>
        <end position="930"/>
    </location>
</feature>
<dbReference type="Gene3D" id="2.120.10.30">
    <property type="entry name" value="TolB, C-terminal domain"/>
    <property type="match status" value="1"/>
</dbReference>
<evidence type="ECO:0000256" key="4">
    <source>
        <dbReference type="ARBA" id="ARBA00023040"/>
    </source>
</evidence>
<feature type="transmembrane region" description="Helical" evidence="8">
    <location>
        <begin position="877"/>
        <end position="896"/>
    </location>
</feature>
<feature type="transmembrane region" description="Helical" evidence="8">
    <location>
        <begin position="674"/>
        <end position="698"/>
    </location>
</feature>
<keyword evidence="3" id="KW-0677">Repeat</keyword>
<evidence type="ECO:0000256" key="5">
    <source>
        <dbReference type="ARBA" id="ARBA00023170"/>
    </source>
</evidence>
<feature type="transmembrane region" description="Helical" evidence="8">
    <location>
        <begin position="826"/>
        <end position="848"/>
    </location>
</feature>
<evidence type="ECO:0000313" key="10">
    <source>
        <dbReference type="EMBL" id="CAF1592431.1"/>
    </source>
</evidence>
<dbReference type="EMBL" id="CAJNOR010006333">
    <property type="protein sequence ID" value="CAF1592431.1"/>
    <property type="molecule type" value="Genomic_DNA"/>
</dbReference>
<dbReference type="PROSITE" id="PS51125">
    <property type="entry name" value="NHL"/>
    <property type="match status" value="1"/>
</dbReference>
<keyword evidence="4" id="KW-0297">G-protein coupled receptor</keyword>
<dbReference type="PANTHER" id="PTHR24230:SF152">
    <property type="entry name" value="G-PROTEIN COUPLED RECEPTORS FAMILY 1 PROFILE DOMAIN-CONTAINING PROTEIN"/>
    <property type="match status" value="1"/>
</dbReference>
<evidence type="ECO:0000256" key="9">
    <source>
        <dbReference type="SAM" id="SignalP"/>
    </source>
</evidence>
<dbReference type="InterPro" id="IPR001258">
    <property type="entry name" value="NHL_repeat"/>
</dbReference>
<accession>A0A816A2D0</accession>
<evidence type="ECO:0000256" key="8">
    <source>
        <dbReference type="SAM" id="Phobius"/>
    </source>
</evidence>
<dbReference type="InterPro" id="IPR011042">
    <property type="entry name" value="6-blade_b-propeller_TolB-like"/>
</dbReference>
<protein>
    <submittedName>
        <fullName evidence="10">Uncharacterized protein</fullName>
    </submittedName>
</protein>
<keyword evidence="5" id="KW-0675">Receptor</keyword>
<evidence type="ECO:0000256" key="7">
    <source>
        <dbReference type="PROSITE-ProRule" id="PRU00504"/>
    </source>
</evidence>
<dbReference type="AlphaFoldDB" id="A0A816A2D0"/>
<evidence type="ECO:0000256" key="6">
    <source>
        <dbReference type="ARBA" id="ARBA00023224"/>
    </source>
</evidence>
<feature type="transmembrane region" description="Helical" evidence="8">
    <location>
        <begin position="635"/>
        <end position="662"/>
    </location>
</feature>
<keyword evidence="6" id="KW-0807">Transducer</keyword>
<evidence type="ECO:0000256" key="3">
    <source>
        <dbReference type="ARBA" id="ARBA00022737"/>
    </source>
</evidence>
<dbReference type="Proteomes" id="UP000663828">
    <property type="component" value="Unassembled WGS sequence"/>
</dbReference>
<gene>
    <name evidence="10" type="ORF">XAT740_LOCUS46720</name>
</gene>
<keyword evidence="8" id="KW-0472">Membrane</keyword>
<keyword evidence="11" id="KW-1185">Reference proteome</keyword>
<dbReference type="GO" id="GO:0005886">
    <property type="term" value="C:plasma membrane"/>
    <property type="evidence" value="ECO:0007669"/>
    <property type="project" value="UniProtKB-SubCell"/>
</dbReference>
<keyword evidence="8" id="KW-0812">Transmembrane</keyword>
<dbReference type="PANTHER" id="PTHR24230">
    <property type="entry name" value="G-PROTEIN COUPLED RECEPTOR"/>
    <property type="match status" value="1"/>
</dbReference>
<keyword evidence="8" id="KW-1133">Transmembrane helix</keyword>
<dbReference type="SUPFAM" id="SSF101898">
    <property type="entry name" value="NHL repeat"/>
    <property type="match status" value="1"/>
</dbReference>
<feature type="repeat" description="NHL" evidence="7">
    <location>
        <begin position="184"/>
        <end position="220"/>
    </location>
</feature>
<keyword evidence="2" id="KW-1003">Cell membrane</keyword>
<keyword evidence="9" id="KW-0732">Signal</keyword>
<name>A0A816A2D0_ADIRI</name>
<reference evidence="10" key="1">
    <citation type="submission" date="2021-02" db="EMBL/GenBank/DDBJ databases">
        <authorList>
            <person name="Nowell W R."/>
        </authorList>
    </citation>
    <scope>NUCLEOTIDE SEQUENCE</scope>
</reference>
<comment type="subcellular location">
    <subcellularLocation>
        <location evidence="1">Cell membrane</location>
        <topology evidence="1">Multi-pass membrane protein</topology>
    </subcellularLocation>
</comment>